<sequence length="553" mass="60400">MDNGAIFTYKNDFGGEWSEDPKKPFQGGGRAQAWSPSIGRNETWTWGKDIIRGVNLGGWLVTEPFVSPALYEKYVNKTDIYVADEWTLCLAMGADGAEELEGHYKTFITERDFAEIAAAGLNWVRIPIGFWAIEAINDEPFLVGTSWGYFLKAVEWARKYGIRIYLDLHSLPGSQNGWNHSGRMGAVNFMHGTMGLANAQRTLTYLRILVEFVSQAQYREVVPIVGIVNEILWSAIGETGVKSWYQVAYDTIRESTGMGEGPYIVVHDGFQGPPKFEGFMEGADRLILDQHPVSISIGNEMTMADIAVQYIAFQNDHTSSDWAIATNQSSKVFGITLGGEFSAAINDCGYWLSGIGSVPGYPDCGPFDDWHNYNDTMKGVLNDMALASMDALQNWFFWTWKIGNSTTLGTSSSPMWHYKLGLQEGWIPKDPRSASGYCAAKLGKTQEFDGNYPASATGQGNGTLASTVAFPPHTMEPSFTGTQIALLPTYTPTGTVHSLFGPTFTAAPSAVVGTGWNNTADTQLAYVPVSGCAYPDAWNATDAPLPTATCTGS</sequence>
<dbReference type="InterPro" id="IPR050386">
    <property type="entry name" value="Glycosyl_hydrolase_5"/>
</dbReference>
<dbReference type="GO" id="GO:0071555">
    <property type="term" value="P:cell wall organization"/>
    <property type="evidence" value="ECO:0007669"/>
    <property type="project" value="UniProtKB-KW"/>
</dbReference>
<evidence type="ECO:0000256" key="2">
    <source>
        <dbReference type="ARBA" id="ARBA00005641"/>
    </source>
</evidence>
<dbReference type="HOGENOM" id="CLU_004624_6_1_1"/>
<comment type="catalytic activity">
    <reaction evidence="12">
        <text>Successive hydrolysis of beta-D-glucose units from the non-reducing ends of (1-&gt;3)-beta-D-glucans, releasing alpha-glucose.</text>
        <dbReference type="EC" id="3.2.1.58"/>
    </reaction>
</comment>
<dbReference type="InterPro" id="IPR001547">
    <property type="entry name" value="Glyco_hydro_5"/>
</dbReference>
<comment type="similarity">
    <text evidence="2 16">Belongs to the glycosyl hydrolase 5 (cellulase A) family.</text>
</comment>
<dbReference type="Pfam" id="PF00150">
    <property type="entry name" value="Cellulase"/>
    <property type="match status" value="1"/>
</dbReference>
<dbReference type="GO" id="GO:0005886">
    <property type="term" value="C:plasma membrane"/>
    <property type="evidence" value="ECO:0007669"/>
    <property type="project" value="UniProtKB-SubCell"/>
</dbReference>
<evidence type="ECO:0000256" key="1">
    <source>
        <dbReference type="ARBA" id="ARBA00004401"/>
    </source>
</evidence>
<keyword evidence="19" id="KW-1185">Reference proteome</keyword>
<evidence type="ECO:0000313" key="19">
    <source>
        <dbReference type="Proteomes" id="UP000007431"/>
    </source>
</evidence>
<evidence type="ECO:0000256" key="12">
    <source>
        <dbReference type="ARBA" id="ARBA00036824"/>
    </source>
</evidence>
<evidence type="ECO:0000256" key="16">
    <source>
        <dbReference type="RuleBase" id="RU361153"/>
    </source>
</evidence>
<evidence type="ECO:0000256" key="5">
    <source>
        <dbReference type="ARBA" id="ARBA00022801"/>
    </source>
</evidence>
<organism evidence="19">
    <name type="scientific">Schizophyllum commune (strain H4-8 / FGSC 9210)</name>
    <name type="common">Split gill fungus</name>
    <dbReference type="NCBI Taxonomy" id="578458"/>
    <lineage>
        <taxon>Eukaryota</taxon>
        <taxon>Fungi</taxon>
        <taxon>Dikarya</taxon>
        <taxon>Basidiomycota</taxon>
        <taxon>Agaricomycotina</taxon>
        <taxon>Agaricomycetes</taxon>
        <taxon>Agaricomycetidae</taxon>
        <taxon>Agaricales</taxon>
        <taxon>Schizophyllaceae</taxon>
        <taxon>Schizophyllum</taxon>
    </lineage>
</organism>
<evidence type="ECO:0000256" key="4">
    <source>
        <dbReference type="ARBA" id="ARBA00022692"/>
    </source>
</evidence>
<dbReference type="InterPro" id="IPR017853">
    <property type="entry name" value="GH"/>
</dbReference>
<dbReference type="EMBL" id="GL377304">
    <property type="protein sequence ID" value="EFI99694.1"/>
    <property type="molecule type" value="Genomic_DNA"/>
</dbReference>
<dbReference type="EC" id="3.2.1.58" evidence="14"/>
<comment type="subcellular location">
    <subcellularLocation>
        <location evidence="1">Cell membrane</location>
        <topology evidence="1">Single-pass type II membrane protein</topology>
    </subcellularLocation>
</comment>
<proteinExistence type="inferred from homology"/>
<keyword evidence="10 16" id="KW-0326">Glycosidase</keyword>
<evidence type="ECO:0000313" key="18">
    <source>
        <dbReference type="EMBL" id="EFI99694.1"/>
    </source>
</evidence>
<protein>
    <recommendedName>
        <fullName evidence="14">glucan 1,3-beta-glucosidase</fullName>
        <ecNumber evidence="14">3.2.1.58</ecNumber>
    </recommendedName>
    <alternativeName>
        <fullName evidence="15">Exo-1,3-beta-glucanase D</fullName>
    </alternativeName>
</protein>
<evidence type="ECO:0000256" key="15">
    <source>
        <dbReference type="ARBA" id="ARBA00041260"/>
    </source>
</evidence>
<gene>
    <name evidence="18" type="ORF">SCHCODRAFT_81800</name>
</gene>
<evidence type="ECO:0000259" key="17">
    <source>
        <dbReference type="Pfam" id="PF00150"/>
    </source>
</evidence>
<keyword evidence="7" id="KW-1133">Transmembrane helix</keyword>
<comment type="function">
    <text evidence="13">Glucosidase involved in the degradation of cellulosic biomass. Active on lichenan.</text>
</comment>
<keyword evidence="8" id="KW-0472">Membrane</keyword>
<dbReference type="VEuPathDB" id="FungiDB:SCHCODRAFT_081800"/>
<keyword evidence="9" id="KW-0325">Glycoprotein</keyword>
<dbReference type="GO" id="GO:0005576">
    <property type="term" value="C:extracellular region"/>
    <property type="evidence" value="ECO:0007669"/>
    <property type="project" value="TreeGrafter"/>
</dbReference>
<dbReference type="PANTHER" id="PTHR31297:SF34">
    <property type="entry name" value="GLUCAN 1,3-BETA-GLUCOSIDASE 2"/>
    <property type="match status" value="1"/>
</dbReference>
<keyword evidence="5 16" id="KW-0378">Hydrolase</keyword>
<reference evidence="18 19" key="1">
    <citation type="journal article" date="2010" name="Nat. Biotechnol.">
        <title>Genome sequence of the model mushroom Schizophyllum commune.</title>
        <authorList>
            <person name="Ohm R.A."/>
            <person name="de Jong J.F."/>
            <person name="Lugones L.G."/>
            <person name="Aerts A."/>
            <person name="Kothe E."/>
            <person name="Stajich J.E."/>
            <person name="de Vries R.P."/>
            <person name="Record E."/>
            <person name="Levasseur A."/>
            <person name="Baker S.E."/>
            <person name="Bartholomew K.A."/>
            <person name="Coutinho P.M."/>
            <person name="Erdmann S."/>
            <person name="Fowler T.J."/>
            <person name="Gathman A.C."/>
            <person name="Lombard V."/>
            <person name="Henrissat B."/>
            <person name="Knabe N."/>
            <person name="Kuees U."/>
            <person name="Lilly W.W."/>
            <person name="Lindquist E."/>
            <person name="Lucas S."/>
            <person name="Magnuson J.K."/>
            <person name="Piumi F."/>
            <person name="Raudaskoski M."/>
            <person name="Salamov A."/>
            <person name="Schmutz J."/>
            <person name="Schwarze F.W.M.R."/>
            <person name="vanKuyk P.A."/>
            <person name="Horton J.S."/>
            <person name="Grigoriev I.V."/>
            <person name="Woesten H.A.B."/>
        </authorList>
    </citation>
    <scope>NUCLEOTIDE SEQUENCE [LARGE SCALE GENOMIC DNA]</scope>
    <source>
        <strain evidence="19">H4-8 / FGSC 9210</strain>
    </source>
</reference>
<dbReference type="InParanoid" id="D8PXL2"/>
<dbReference type="GO" id="GO:0009251">
    <property type="term" value="P:glucan catabolic process"/>
    <property type="evidence" value="ECO:0007669"/>
    <property type="project" value="TreeGrafter"/>
</dbReference>
<keyword evidence="6" id="KW-0735">Signal-anchor</keyword>
<keyword evidence="4" id="KW-0812">Transmembrane</keyword>
<evidence type="ECO:0000256" key="6">
    <source>
        <dbReference type="ARBA" id="ARBA00022968"/>
    </source>
</evidence>
<dbReference type="KEGG" id="scm:SCHCO_081800"/>
<dbReference type="Gene3D" id="3.20.20.80">
    <property type="entry name" value="Glycosidases"/>
    <property type="match status" value="1"/>
</dbReference>
<evidence type="ECO:0000256" key="13">
    <source>
        <dbReference type="ARBA" id="ARBA00037126"/>
    </source>
</evidence>
<evidence type="ECO:0000256" key="8">
    <source>
        <dbReference type="ARBA" id="ARBA00023136"/>
    </source>
</evidence>
<dbReference type="GO" id="GO:0009986">
    <property type="term" value="C:cell surface"/>
    <property type="evidence" value="ECO:0007669"/>
    <property type="project" value="TreeGrafter"/>
</dbReference>
<name>D8PXL2_SCHCM</name>
<evidence type="ECO:0000256" key="10">
    <source>
        <dbReference type="ARBA" id="ARBA00023295"/>
    </source>
</evidence>
<dbReference type="SUPFAM" id="SSF51445">
    <property type="entry name" value="(Trans)glycosidases"/>
    <property type="match status" value="1"/>
</dbReference>
<keyword evidence="3" id="KW-1003">Cell membrane</keyword>
<dbReference type="GO" id="GO:0004338">
    <property type="term" value="F:glucan exo-1,3-beta-glucosidase activity"/>
    <property type="evidence" value="ECO:0007669"/>
    <property type="project" value="UniProtKB-EC"/>
</dbReference>
<evidence type="ECO:0000256" key="9">
    <source>
        <dbReference type="ARBA" id="ARBA00023180"/>
    </source>
</evidence>
<evidence type="ECO:0000256" key="3">
    <source>
        <dbReference type="ARBA" id="ARBA00022475"/>
    </source>
</evidence>
<dbReference type="Proteomes" id="UP000007431">
    <property type="component" value="Unassembled WGS sequence"/>
</dbReference>
<dbReference type="STRING" id="578458.D8PXL2"/>
<accession>D8PXL2</accession>
<evidence type="ECO:0000256" key="14">
    <source>
        <dbReference type="ARBA" id="ARBA00038929"/>
    </source>
</evidence>
<dbReference type="AlphaFoldDB" id="D8PXL2"/>
<dbReference type="eggNOG" id="ENOG502SJ8R">
    <property type="taxonomic scope" value="Eukaryota"/>
</dbReference>
<dbReference type="PANTHER" id="PTHR31297">
    <property type="entry name" value="GLUCAN ENDO-1,6-BETA-GLUCOSIDASE B"/>
    <property type="match status" value="1"/>
</dbReference>
<keyword evidence="11" id="KW-0961">Cell wall biogenesis/degradation</keyword>
<dbReference type="OrthoDB" id="62120at2759"/>
<dbReference type="FunCoup" id="D8PXL2">
    <property type="interactions" value="30"/>
</dbReference>
<evidence type="ECO:0000256" key="11">
    <source>
        <dbReference type="ARBA" id="ARBA00023316"/>
    </source>
</evidence>
<dbReference type="RefSeq" id="XP_003034597.1">
    <property type="nucleotide sequence ID" value="XM_003034551.1"/>
</dbReference>
<feature type="domain" description="Glycoside hydrolase family 5" evidence="17">
    <location>
        <begin position="102"/>
        <end position="267"/>
    </location>
</feature>
<dbReference type="GeneID" id="9585794"/>
<evidence type="ECO:0000256" key="7">
    <source>
        <dbReference type="ARBA" id="ARBA00022989"/>
    </source>
</evidence>
<dbReference type="OMA" id="PGYPDCT"/>